<evidence type="ECO:0000313" key="1">
    <source>
        <dbReference type="EMBL" id="KAJ8884530.1"/>
    </source>
</evidence>
<sequence>MLCPGREEEFVGPPDEDWVKCGTCEEWWHEKCSSYQGSGQFTYTTSTLSTRGKKREKWESLQLRDGKDPRSVARGRTEIWKAARNNGRTSQIAVRRVFAGTSTKRTMEERG</sequence>
<dbReference type="Proteomes" id="UP001159363">
    <property type="component" value="Chromosome 4"/>
</dbReference>
<reference evidence="1 2" key="1">
    <citation type="submission" date="2023-02" db="EMBL/GenBank/DDBJ databases">
        <title>LHISI_Scaffold_Assembly.</title>
        <authorList>
            <person name="Stuart O.P."/>
            <person name="Cleave R."/>
            <person name="Magrath M.J.L."/>
            <person name="Mikheyev A.S."/>
        </authorList>
    </citation>
    <scope>NUCLEOTIDE SEQUENCE [LARGE SCALE GENOMIC DNA]</scope>
    <source>
        <strain evidence="1">Daus_M_001</strain>
        <tissue evidence="1">Leg muscle</tissue>
    </source>
</reference>
<dbReference type="InterPro" id="IPR011011">
    <property type="entry name" value="Znf_FYVE_PHD"/>
</dbReference>
<comment type="caution">
    <text evidence="1">The sequence shown here is derived from an EMBL/GenBank/DDBJ whole genome shotgun (WGS) entry which is preliminary data.</text>
</comment>
<dbReference type="SUPFAM" id="SSF57903">
    <property type="entry name" value="FYVE/PHD zinc finger"/>
    <property type="match status" value="1"/>
</dbReference>
<gene>
    <name evidence="1" type="ORF">PR048_016387</name>
</gene>
<accession>A0ABQ9HK16</accession>
<protein>
    <recommendedName>
        <fullName evidence="3">Zinc finger PHD-type domain-containing protein</fullName>
    </recommendedName>
</protein>
<name>A0ABQ9HK16_9NEOP</name>
<dbReference type="CDD" id="cd15517">
    <property type="entry name" value="PHD_TCF19_like"/>
    <property type="match status" value="1"/>
</dbReference>
<evidence type="ECO:0008006" key="3">
    <source>
        <dbReference type="Google" id="ProtNLM"/>
    </source>
</evidence>
<dbReference type="EMBL" id="JARBHB010000005">
    <property type="protein sequence ID" value="KAJ8884530.1"/>
    <property type="molecule type" value="Genomic_DNA"/>
</dbReference>
<organism evidence="1 2">
    <name type="scientific">Dryococelus australis</name>
    <dbReference type="NCBI Taxonomy" id="614101"/>
    <lineage>
        <taxon>Eukaryota</taxon>
        <taxon>Metazoa</taxon>
        <taxon>Ecdysozoa</taxon>
        <taxon>Arthropoda</taxon>
        <taxon>Hexapoda</taxon>
        <taxon>Insecta</taxon>
        <taxon>Pterygota</taxon>
        <taxon>Neoptera</taxon>
        <taxon>Polyneoptera</taxon>
        <taxon>Phasmatodea</taxon>
        <taxon>Verophasmatodea</taxon>
        <taxon>Anareolatae</taxon>
        <taxon>Phasmatidae</taxon>
        <taxon>Eurycanthinae</taxon>
        <taxon>Dryococelus</taxon>
    </lineage>
</organism>
<proteinExistence type="predicted"/>
<keyword evidence="2" id="KW-1185">Reference proteome</keyword>
<evidence type="ECO:0000313" key="2">
    <source>
        <dbReference type="Proteomes" id="UP001159363"/>
    </source>
</evidence>